<dbReference type="RefSeq" id="WP_203353696.1">
    <property type="nucleotide sequence ID" value="NZ_CP069127.1"/>
</dbReference>
<dbReference type="Proteomes" id="UP000596248">
    <property type="component" value="Chromosome"/>
</dbReference>
<keyword evidence="3" id="KW-1185">Reference proteome</keyword>
<evidence type="ECO:0000313" key="2">
    <source>
        <dbReference type="EMBL" id="QRG66630.1"/>
    </source>
</evidence>
<dbReference type="PANTHER" id="PTHR46623">
    <property type="entry name" value="CARBOXYMETHYLENEBUTENOLIDASE-RELATED"/>
    <property type="match status" value="1"/>
</dbReference>
<dbReference type="EMBL" id="CP069127">
    <property type="protein sequence ID" value="QRG66630.1"/>
    <property type="molecule type" value="Genomic_DNA"/>
</dbReference>
<keyword evidence="2" id="KW-0378">Hydrolase</keyword>
<evidence type="ECO:0000313" key="3">
    <source>
        <dbReference type="Proteomes" id="UP000596248"/>
    </source>
</evidence>
<dbReference type="Gene3D" id="3.40.50.1820">
    <property type="entry name" value="alpha/beta hydrolase"/>
    <property type="match status" value="1"/>
</dbReference>
<gene>
    <name evidence="2" type="ORF">JNE38_24450</name>
</gene>
<dbReference type="Pfam" id="PF01738">
    <property type="entry name" value="DLH"/>
    <property type="match status" value="1"/>
</dbReference>
<dbReference type="SUPFAM" id="SSF53474">
    <property type="entry name" value="alpha/beta-Hydrolases"/>
    <property type="match status" value="1"/>
</dbReference>
<reference evidence="2 3" key="1">
    <citation type="submission" date="2021-01" db="EMBL/GenBank/DDBJ databases">
        <title>Identification of strong promoters based on the transcriptome of Brevibacillus choshinensis.</title>
        <authorList>
            <person name="Yao D."/>
            <person name="Zhang K."/>
            <person name="Wu J."/>
        </authorList>
    </citation>
    <scope>NUCLEOTIDE SEQUENCE [LARGE SCALE GENOMIC DNA]</scope>
    <source>
        <strain evidence="2 3">HPD31-SP3</strain>
    </source>
</reference>
<proteinExistence type="predicted"/>
<dbReference type="PANTHER" id="PTHR46623:SF6">
    <property type="entry name" value="ALPHA_BETA-HYDROLASES SUPERFAMILY PROTEIN"/>
    <property type="match status" value="1"/>
</dbReference>
<protein>
    <submittedName>
        <fullName evidence="2">Dienelactone hydrolase family protein</fullName>
    </submittedName>
</protein>
<dbReference type="InterPro" id="IPR002925">
    <property type="entry name" value="Dienelactn_hydro"/>
</dbReference>
<dbReference type="InterPro" id="IPR051049">
    <property type="entry name" value="Dienelactone_hydrolase-like"/>
</dbReference>
<evidence type="ECO:0000259" key="1">
    <source>
        <dbReference type="Pfam" id="PF01738"/>
    </source>
</evidence>
<organism evidence="2 3">
    <name type="scientific">Brevibacillus choshinensis</name>
    <dbReference type="NCBI Taxonomy" id="54911"/>
    <lineage>
        <taxon>Bacteria</taxon>
        <taxon>Bacillati</taxon>
        <taxon>Bacillota</taxon>
        <taxon>Bacilli</taxon>
        <taxon>Bacillales</taxon>
        <taxon>Paenibacillaceae</taxon>
        <taxon>Brevibacillus</taxon>
    </lineage>
</organism>
<accession>A0ABX7FLB4</accession>
<feature type="domain" description="Dienelactone hydrolase" evidence="1">
    <location>
        <begin position="27"/>
        <end position="270"/>
    </location>
</feature>
<name>A0ABX7FLB4_BRECH</name>
<sequence length="272" mass="30509">MSLKTEWVHFEQNGALHRMYTSRMERAKTPLPVVLVIQEIWGTDAHILDLTDRFAKAGFLAVAPDLYAVEGKRPQSMTEERIEQVKAFLETLPPPAWHDAVAREAALEQQPEKAREELHATYADVFANLKRLPQLLEKLQAAVAFLGEYELSKGQKVASTGYCIGGALSLLMASTEPRLAGSVVYYGHLLSKEQIATIQCPVLGFFGELDSKINAHLPEFIEDMKEAGKAFTFEVYEGAHHAFFNDTRGAYHVGASRDAWQKTLKFFNRILV</sequence>
<dbReference type="InterPro" id="IPR029058">
    <property type="entry name" value="AB_hydrolase_fold"/>
</dbReference>
<dbReference type="GO" id="GO:0016787">
    <property type="term" value="F:hydrolase activity"/>
    <property type="evidence" value="ECO:0007669"/>
    <property type="project" value="UniProtKB-KW"/>
</dbReference>